<organism evidence="1 2">
    <name type="scientific">Medicago truncatula</name>
    <name type="common">Barrel medic</name>
    <name type="synonym">Medicago tribuloides</name>
    <dbReference type="NCBI Taxonomy" id="3880"/>
    <lineage>
        <taxon>Eukaryota</taxon>
        <taxon>Viridiplantae</taxon>
        <taxon>Streptophyta</taxon>
        <taxon>Embryophyta</taxon>
        <taxon>Tracheophyta</taxon>
        <taxon>Spermatophyta</taxon>
        <taxon>Magnoliopsida</taxon>
        <taxon>eudicotyledons</taxon>
        <taxon>Gunneridae</taxon>
        <taxon>Pentapetalae</taxon>
        <taxon>rosids</taxon>
        <taxon>fabids</taxon>
        <taxon>Fabales</taxon>
        <taxon>Fabaceae</taxon>
        <taxon>Papilionoideae</taxon>
        <taxon>50 kb inversion clade</taxon>
        <taxon>NPAAA clade</taxon>
        <taxon>Hologalegina</taxon>
        <taxon>IRL clade</taxon>
        <taxon>Trifolieae</taxon>
        <taxon>Medicago</taxon>
    </lineage>
</organism>
<dbReference type="PANTHER" id="PTHR45631">
    <property type="entry name" value="OS07G0107800 PROTEIN-RELATED"/>
    <property type="match status" value="1"/>
</dbReference>
<evidence type="ECO:0000313" key="1">
    <source>
        <dbReference type="EMBL" id="RHN39189.1"/>
    </source>
</evidence>
<keyword evidence="1" id="KW-0808">Transferase</keyword>
<protein>
    <submittedName>
        <fullName evidence="1">Putative transferase</fullName>
        <ecNumber evidence="1">2.7.-.-</ecNumber>
    </submittedName>
</protein>
<dbReference type="Proteomes" id="UP000265566">
    <property type="component" value="Chromosome 8"/>
</dbReference>
<dbReference type="AlphaFoldDB" id="A0A396GCD5"/>
<gene>
    <name evidence="1" type="ORF">MtrunA17_Chr8g0341181</name>
</gene>
<dbReference type="EC" id="2.7.-.-" evidence="1"/>
<sequence length="129" mass="14727">MLVDTITNIKDAYGVARNWQGDPCGPVKYMWEVLNCSIDGYSIPRITSFGLTGEISSSISKLTMLQYLNVGKNKLSGLVPSELHERHKSGSLSLRYALYSKLRIHIFYNFSTIFKVDPYPSFSFLKFRF</sequence>
<dbReference type="GO" id="GO:0016740">
    <property type="term" value="F:transferase activity"/>
    <property type="evidence" value="ECO:0007669"/>
    <property type="project" value="UniProtKB-KW"/>
</dbReference>
<accession>A0A396GCD5</accession>
<proteinExistence type="predicted"/>
<comment type="caution">
    <text evidence="1">The sequence shown here is derived from an EMBL/GenBank/DDBJ whole genome shotgun (WGS) entry which is preliminary data.</text>
</comment>
<dbReference type="PANTHER" id="PTHR45631:SF202">
    <property type="entry name" value="SENESCENCE-INDUCED RECEPTOR-LIKE SERINE_THREONINE-PROTEIN KINASE"/>
    <property type="match status" value="1"/>
</dbReference>
<dbReference type="Gene3D" id="3.80.10.10">
    <property type="entry name" value="Ribonuclease Inhibitor"/>
    <property type="match status" value="1"/>
</dbReference>
<name>A0A396GCD5_MEDTR</name>
<dbReference type="Gramene" id="rna45192">
    <property type="protein sequence ID" value="RHN39189.1"/>
    <property type="gene ID" value="gene45192"/>
</dbReference>
<reference evidence="2" key="1">
    <citation type="journal article" date="2018" name="Nat. Plants">
        <title>Whole-genome landscape of Medicago truncatula symbiotic genes.</title>
        <authorList>
            <person name="Pecrix Y."/>
            <person name="Staton S.E."/>
            <person name="Sallet E."/>
            <person name="Lelandais-Briere C."/>
            <person name="Moreau S."/>
            <person name="Carrere S."/>
            <person name="Blein T."/>
            <person name="Jardinaud M.F."/>
            <person name="Latrasse D."/>
            <person name="Zouine M."/>
            <person name="Zahm M."/>
            <person name="Kreplak J."/>
            <person name="Mayjonade B."/>
            <person name="Satge C."/>
            <person name="Perez M."/>
            <person name="Cauet S."/>
            <person name="Marande W."/>
            <person name="Chantry-Darmon C."/>
            <person name="Lopez-Roques C."/>
            <person name="Bouchez O."/>
            <person name="Berard A."/>
            <person name="Debelle F."/>
            <person name="Munos S."/>
            <person name="Bendahmane A."/>
            <person name="Berges H."/>
            <person name="Niebel A."/>
            <person name="Buitink J."/>
            <person name="Frugier F."/>
            <person name="Benhamed M."/>
            <person name="Crespi M."/>
            <person name="Gouzy J."/>
            <person name="Gamas P."/>
        </authorList>
    </citation>
    <scope>NUCLEOTIDE SEQUENCE [LARGE SCALE GENOMIC DNA]</scope>
    <source>
        <strain evidence="2">cv. Jemalong A17</strain>
    </source>
</reference>
<dbReference type="SUPFAM" id="SSF52058">
    <property type="entry name" value="L domain-like"/>
    <property type="match status" value="1"/>
</dbReference>
<dbReference type="InterPro" id="IPR032675">
    <property type="entry name" value="LRR_dom_sf"/>
</dbReference>
<evidence type="ECO:0000313" key="2">
    <source>
        <dbReference type="Proteomes" id="UP000265566"/>
    </source>
</evidence>
<dbReference type="EMBL" id="PSQE01000008">
    <property type="protein sequence ID" value="RHN39189.1"/>
    <property type="molecule type" value="Genomic_DNA"/>
</dbReference>